<evidence type="ECO:0000256" key="3">
    <source>
        <dbReference type="ARBA" id="ARBA00004371"/>
    </source>
</evidence>
<sequence>MLYVFHVETGNMMTLDMSLTTETVQTLKEYVEQILKIPADKQVLLISGGECLESTKRVCSYSAGTDTNPIYLFSMYRDNSLCSQVLDFREEEELLEKEKKYSELTPSFQTVNKRAQLAQLFSDSAKNLLRICEQLILDQHNQHQGWAAVMANFEDVIAEFQCQFKHLQCDFKEYLQEREYFMQFLEKFKQDSKILHKIPVLPKLLMTHDKTKYLMETSQTSEGPSQFIFEETKEPNITLFDWIGRDEHDNDIEAICEKCAVGLDIYNCDRFNEIVVEVEGVMDKADQPKLKQIRGLGIRLYSLDKILRDTKKKVQEQNDLATSVTKNQSRVQNLKDSSILPDLCTSHIKQLSVMAENHKALIDTCDKCTKAKEELSRNVSSRLSWVTFTQNSMQKIGDQIDVFSENIARLKYQLGILEQVDMAPAAYFSCVAEIVRRRSFSQAFLVWASELACRLLTIHNEEVAKRKDFQSKFEDHFILALFPGMEDLPPGYGIQAPPYFDTGLPKLTHEDVDFLKKELPEMAEYLNIPDSTEPPPLLLLKSILNTESDKLEEQLDADDMLKQDDDQSEMADNVDKLISKEQGRESSIINPHGLPHLKDFDKGCESETDTEEFEKVGQSPMDLNFDKDIPSPRRGTQDASTLTEDNLEYSKTEYDKLKSLLFKTASIASQTIIQLKSELADFKLQHTSDRGALLQYITQLGVSYENLISEQENREKIMIQRLTTDHANEISDFRKLAQVKNEEIKSLRTNNIFLENKVKRMSEELSKLKEDSDRNDQERFELNKRVSFLELEKDKCVKEATEKLNREYRDQIKTLQARFKLMTMERTPSESSLEKTLEFSSLTNHESIINQMTENFELEKEKAVNETVTKETEKWENVIGKLKEDFELEKDYIISTLTSKSHDEKDKQIDLLRNREQVLLEEIKHYTTTIDKLAKADDDRNMDMMDKIEALENEKDLLNLELQRMRVVHADMTASVGTFSEGKIDSATSPIKHRKSLSKSLSVSSAKLNKLSLDSLKSGDCVVVVWDEEHENLRMVQDSPVMYFLHPDSLQSLGFEILDGPPKRPNKLYSLGEYYGSRELCYARKSTNRYKVPKGTRFFRVFVKPLEREKSPQSSPKIDIPTVQRPATSYRTSSSSTTEPEFHSLPSSPKIGTVERVSSSEPPSGTSGDGIPLETDNKKFSKDEALSTGLSECIEDMDCSDAPGSANSDNNDSV</sequence>
<keyword evidence="6" id="KW-0963">Cytoplasm</keyword>
<keyword evidence="9" id="KW-0072">Autophagy</keyword>
<dbReference type="GO" id="GO:0005829">
    <property type="term" value="C:cytosol"/>
    <property type="evidence" value="ECO:0007669"/>
    <property type="project" value="UniProtKB-SubCell"/>
</dbReference>
<comment type="subcellular location">
    <subcellularLocation>
        <location evidence="4">Cytoplasm</location>
        <location evidence="4">Cytosol</location>
    </subcellularLocation>
    <subcellularLocation>
        <location evidence="3">Lysosome</location>
    </subcellularLocation>
    <subcellularLocation>
        <location evidence="1">Nucleus</location>
    </subcellularLocation>
    <subcellularLocation>
        <location evidence="2">Preautophagosomal structure</location>
    </subcellularLocation>
</comment>
<dbReference type="GO" id="GO:0015031">
    <property type="term" value="P:protein transport"/>
    <property type="evidence" value="ECO:0007669"/>
    <property type="project" value="UniProtKB-KW"/>
</dbReference>
<feature type="compositionally biased region" description="Polar residues" evidence="20">
    <location>
        <begin position="1156"/>
        <end position="1166"/>
    </location>
</feature>
<dbReference type="GO" id="GO:0005764">
    <property type="term" value="C:lysosome"/>
    <property type="evidence" value="ECO:0007669"/>
    <property type="project" value="UniProtKB-SubCell"/>
</dbReference>
<dbReference type="GO" id="GO:1990316">
    <property type="term" value="C:Atg1/ULK1 kinase complex"/>
    <property type="evidence" value="ECO:0007669"/>
    <property type="project" value="UniProtKB-ARBA"/>
</dbReference>
<evidence type="ECO:0000256" key="5">
    <source>
        <dbReference type="ARBA" id="ARBA00022448"/>
    </source>
</evidence>
<feature type="coiled-coil region" evidence="19">
    <location>
        <begin position="934"/>
        <end position="968"/>
    </location>
</feature>
<evidence type="ECO:0000256" key="19">
    <source>
        <dbReference type="SAM" id="Coils"/>
    </source>
</evidence>
<evidence type="ECO:0000256" key="9">
    <source>
        <dbReference type="ARBA" id="ARBA00023006"/>
    </source>
</evidence>
<feature type="compositionally biased region" description="Low complexity" evidence="20">
    <location>
        <begin position="1128"/>
        <end position="1138"/>
    </location>
</feature>
<feature type="region of interest" description="Disordered" evidence="20">
    <location>
        <begin position="1110"/>
        <end position="1184"/>
    </location>
</feature>
<dbReference type="EMBL" id="JABFTP020000144">
    <property type="protein sequence ID" value="KAL3281809.1"/>
    <property type="molecule type" value="Genomic_DNA"/>
</dbReference>
<evidence type="ECO:0000256" key="17">
    <source>
        <dbReference type="ARBA" id="ARBA00069790"/>
    </source>
</evidence>
<feature type="domain" description="Ubiquitin-like" evidence="21">
    <location>
        <begin position="21"/>
        <end position="62"/>
    </location>
</feature>
<keyword evidence="13" id="KW-0458">Lysosome</keyword>
<feature type="region of interest" description="Disordered" evidence="20">
    <location>
        <begin position="582"/>
        <end position="644"/>
    </location>
</feature>
<dbReference type="PANTHER" id="PTHR13222:SF1">
    <property type="entry name" value="RB1-INDUCIBLE COILED-COIL PROTEIN 1"/>
    <property type="match status" value="1"/>
</dbReference>
<keyword evidence="8" id="KW-0653">Protein transport</keyword>
<gene>
    <name evidence="22" type="ORF">HHI36_005010</name>
</gene>
<accession>A0ABD2NT67</accession>
<keyword evidence="7" id="KW-0597">Phosphoprotein</keyword>
<dbReference type="InterPro" id="IPR029071">
    <property type="entry name" value="Ubiquitin-like_domsf"/>
</dbReference>
<evidence type="ECO:0000256" key="20">
    <source>
        <dbReference type="SAM" id="MobiDB-lite"/>
    </source>
</evidence>
<dbReference type="Gene3D" id="3.10.20.90">
    <property type="entry name" value="Phosphatidylinositol 3-kinase Catalytic Subunit, Chain A, domain 1"/>
    <property type="match status" value="1"/>
</dbReference>
<evidence type="ECO:0000256" key="14">
    <source>
        <dbReference type="ARBA" id="ARBA00023242"/>
    </source>
</evidence>
<keyword evidence="10" id="KW-0805">Transcription regulation</keyword>
<comment type="function">
    <text evidence="16">Involved in autophagy. Regulates early events but also late events of autophagosome formation through direct interaction with Atg16L1. Required for the formation of the autophagosome-like double-membrane structure that surrounds the Salmonella-containing vacuole (SCV) during S.typhimurium infection and subsequent xenophagy. Involved in repair of DNA damage caused by ionizing radiation, which subsequently improves cell survival by decreasing apoptosis. Inhibits PTK2/FAK1 and PTK2B/PYK2 kinase activity, affecting their downstream signaling pathways. Plays a role as a modulator of TGF-beta-signaling by restricting substrate specificity of RNF111. Functions as a DNA-binding transcription factor. Is a potent regulator of the RB1 pathway through induction of RB1 expression. Plays a crucial role in muscular differentiation. Plays an indispensable role in fetal hematopoiesis and in the regulation of neuronal homeostasis.</text>
</comment>
<dbReference type="InterPro" id="IPR040040">
    <property type="entry name" value="ATG11"/>
</dbReference>
<keyword evidence="11 19" id="KW-0175">Coiled coil</keyword>
<evidence type="ECO:0000256" key="8">
    <source>
        <dbReference type="ARBA" id="ARBA00022927"/>
    </source>
</evidence>
<comment type="caution">
    <text evidence="22">The sequence shown here is derived from an EMBL/GenBank/DDBJ whole genome shotgun (WGS) entry which is preliminary data.</text>
</comment>
<dbReference type="Pfam" id="PF04108">
    <property type="entry name" value="ATG17_like"/>
    <property type="match status" value="1"/>
</dbReference>
<protein>
    <recommendedName>
        <fullName evidence="17">RB1-inducible coiled-coil protein 1</fullName>
    </recommendedName>
    <alternativeName>
        <fullName evidence="18">FAK family kinase-interacting protein of 200 kDa</fullName>
    </alternativeName>
</protein>
<dbReference type="SUPFAM" id="SSF54236">
    <property type="entry name" value="Ubiquitin-like"/>
    <property type="match status" value="1"/>
</dbReference>
<evidence type="ECO:0000256" key="2">
    <source>
        <dbReference type="ARBA" id="ARBA00004329"/>
    </source>
</evidence>
<dbReference type="PROSITE" id="PS50053">
    <property type="entry name" value="UBIQUITIN_2"/>
    <property type="match status" value="1"/>
</dbReference>
<dbReference type="GO" id="GO:0031090">
    <property type="term" value="C:organelle membrane"/>
    <property type="evidence" value="ECO:0007669"/>
    <property type="project" value="UniProtKB-ARBA"/>
</dbReference>
<feature type="compositionally biased region" description="Basic and acidic residues" evidence="20">
    <location>
        <begin position="1175"/>
        <end position="1184"/>
    </location>
</feature>
<dbReference type="InterPro" id="IPR019460">
    <property type="entry name" value="Atg11_C"/>
</dbReference>
<evidence type="ECO:0000313" key="22">
    <source>
        <dbReference type="EMBL" id="KAL3281809.1"/>
    </source>
</evidence>
<dbReference type="GO" id="GO:0019901">
    <property type="term" value="F:protein kinase binding"/>
    <property type="evidence" value="ECO:0007669"/>
    <property type="project" value="UniProtKB-ARBA"/>
</dbReference>
<dbReference type="AlphaFoldDB" id="A0ABD2NT67"/>
<evidence type="ECO:0000313" key="23">
    <source>
        <dbReference type="Proteomes" id="UP001516400"/>
    </source>
</evidence>
<evidence type="ECO:0000256" key="10">
    <source>
        <dbReference type="ARBA" id="ARBA00023015"/>
    </source>
</evidence>
<name>A0ABD2NT67_9CUCU</name>
<keyword evidence="5" id="KW-0813">Transport</keyword>
<dbReference type="InterPro" id="IPR000626">
    <property type="entry name" value="Ubiquitin-like_dom"/>
</dbReference>
<feature type="coiled-coil region" evidence="19">
    <location>
        <begin position="737"/>
        <end position="825"/>
    </location>
</feature>
<evidence type="ECO:0000256" key="16">
    <source>
        <dbReference type="ARBA" id="ARBA00053494"/>
    </source>
</evidence>
<evidence type="ECO:0000256" key="1">
    <source>
        <dbReference type="ARBA" id="ARBA00004123"/>
    </source>
</evidence>
<dbReference type="GO" id="GO:0000407">
    <property type="term" value="C:phagophore assembly site"/>
    <property type="evidence" value="ECO:0007669"/>
    <property type="project" value="UniProtKB-SubCell"/>
</dbReference>
<dbReference type="GO" id="GO:0008285">
    <property type="term" value="P:negative regulation of cell population proliferation"/>
    <property type="evidence" value="ECO:0007669"/>
    <property type="project" value="UniProtKB-ARBA"/>
</dbReference>
<evidence type="ECO:0000256" key="15">
    <source>
        <dbReference type="ARBA" id="ARBA00023306"/>
    </source>
</evidence>
<evidence type="ECO:0000256" key="4">
    <source>
        <dbReference type="ARBA" id="ARBA00004514"/>
    </source>
</evidence>
<dbReference type="Pfam" id="PF10377">
    <property type="entry name" value="ATG11"/>
    <property type="match status" value="1"/>
</dbReference>
<evidence type="ECO:0000256" key="11">
    <source>
        <dbReference type="ARBA" id="ARBA00023054"/>
    </source>
</evidence>
<dbReference type="GO" id="GO:0016236">
    <property type="term" value="P:macroautophagy"/>
    <property type="evidence" value="ECO:0007669"/>
    <property type="project" value="UniProtKB-ARBA"/>
</dbReference>
<dbReference type="GO" id="GO:0005634">
    <property type="term" value="C:nucleus"/>
    <property type="evidence" value="ECO:0007669"/>
    <property type="project" value="UniProtKB-SubCell"/>
</dbReference>
<dbReference type="CDD" id="cd17060">
    <property type="entry name" value="Ubl_RB1CC1"/>
    <property type="match status" value="1"/>
</dbReference>
<keyword evidence="12" id="KW-0804">Transcription</keyword>
<dbReference type="FunFam" id="3.10.20.90:FF:000049">
    <property type="entry name" value="RB1-inducible coiled-coil protein 1 isoform X1"/>
    <property type="match status" value="1"/>
</dbReference>
<evidence type="ECO:0000256" key="7">
    <source>
        <dbReference type="ARBA" id="ARBA00022553"/>
    </source>
</evidence>
<evidence type="ECO:0000256" key="12">
    <source>
        <dbReference type="ARBA" id="ARBA00023163"/>
    </source>
</evidence>
<feature type="compositionally biased region" description="Polar residues" evidence="20">
    <location>
        <begin position="1205"/>
        <end position="1214"/>
    </location>
</feature>
<evidence type="ECO:0000259" key="21">
    <source>
        <dbReference type="PROSITE" id="PS50053"/>
    </source>
</evidence>
<keyword evidence="15" id="KW-0131">Cell cycle</keyword>
<evidence type="ECO:0000256" key="6">
    <source>
        <dbReference type="ARBA" id="ARBA00022490"/>
    </source>
</evidence>
<keyword evidence="14" id="KW-0539">Nucleus</keyword>
<feature type="region of interest" description="Disordered" evidence="20">
    <location>
        <begin position="1195"/>
        <end position="1214"/>
    </location>
</feature>
<organism evidence="22 23">
    <name type="scientific">Cryptolaemus montrouzieri</name>
    <dbReference type="NCBI Taxonomy" id="559131"/>
    <lineage>
        <taxon>Eukaryota</taxon>
        <taxon>Metazoa</taxon>
        <taxon>Ecdysozoa</taxon>
        <taxon>Arthropoda</taxon>
        <taxon>Hexapoda</taxon>
        <taxon>Insecta</taxon>
        <taxon>Pterygota</taxon>
        <taxon>Neoptera</taxon>
        <taxon>Endopterygota</taxon>
        <taxon>Coleoptera</taxon>
        <taxon>Polyphaga</taxon>
        <taxon>Cucujiformia</taxon>
        <taxon>Coccinelloidea</taxon>
        <taxon>Coccinellidae</taxon>
        <taxon>Scymninae</taxon>
        <taxon>Scymnini</taxon>
        <taxon>Cryptolaemus</taxon>
    </lineage>
</organism>
<evidence type="ECO:0000256" key="18">
    <source>
        <dbReference type="ARBA" id="ARBA00080154"/>
    </source>
</evidence>
<dbReference type="PANTHER" id="PTHR13222">
    <property type="entry name" value="RB1-INDUCIBLE COILED-COIL"/>
    <property type="match status" value="1"/>
</dbReference>
<dbReference type="Proteomes" id="UP001516400">
    <property type="component" value="Unassembled WGS sequence"/>
</dbReference>
<feature type="compositionally biased region" description="Basic and acidic residues" evidence="20">
    <location>
        <begin position="596"/>
        <end position="605"/>
    </location>
</feature>
<dbReference type="InterPro" id="IPR045326">
    <property type="entry name" value="ATG17-like_dom"/>
</dbReference>
<reference evidence="22 23" key="1">
    <citation type="journal article" date="2021" name="BMC Biol.">
        <title>Horizontally acquired antibacterial genes associated with adaptive radiation of ladybird beetles.</title>
        <authorList>
            <person name="Li H.S."/>
            <person name="Tang X.F."/>
            <person name="Huang Y.H."/>
            <person name="Xu Z.Y."/>
            <person name="Chen M.L."/>
            <person name="Du X.Y."/>
            <person name="Qiu B.Y."/>
            <person name="Chen P.T."/>
            <person name="Zhang W."/>
            <person name="Slipinski A."/>
            <person name="Escalona H.E."/>
            <person name="Waterhouse R.M."/>
            <person name="Zwick A."/>
            <person name="Pang H."/>
        </authorList>
    </citation>
    <scope>NUCLEOTIDE SEQUENCE [LARGE SCALE GENOMIC DNA]</scope>
    <source>
        <strain evidence="22">SYSU2018</strain>
    </source>
</reference>
<proteinExistence type="predicted"/>
<keyword evidence="23" id="KW-1185">Reference proteome</keyword>
<evidence type="ECO:0000256" key="13">
    <source>
        <dbReference type="ARBA" id="ARBA00023228"/>
    </source>
</evidence>